<keyword evidence="1" id="KW-0732">Signal</keyword>
<protein>
    <recommendedName>
        <fullName evidence="2">GP-PDE domain-containing protein</fullName>
    </recommendedName>
</protein>
<feature type="domain" description="GP-PDE" evidence="2">
    <location>
        <begin position="34"/>
        <end position="343"/>
    </location>
</feature>
<dbReference type="PANTHER" id="PTHR46211">
    <property type="entry name" value="GLYCEROPHOSPHORYL DIESTER PHOSPHODIESTERASE"/>
    <property type="match status" value="1"/>
</dbReference>
<dbReference type="AlphaFoldDB" id="A0A8H7Y619"/>
<dbReference type="GO" id="GO:0008081">
    <property type="term" value="F:phosphoric diester hydrolase activity"/>
    <property type="evidence" value="ECO:0007669"/>
    <property type="project" value="InterPro"/>
</dbReference>
<reference evidence="3" key="1">
    <citation type="submission" date="2021-02" db="EMBL/GenBank/DDBJ databases">
        <title>Psilocybe cubensis genome.</title>
        <authorList>
            <person name="Mckernan K.J."/>
            <person name="Crawford S."/>
            <person name="Trippe A."/>
            <person name="Kane L.T."/>
            <person name="Mclaughlin S."/>
        </authorList>
    </citation>
    <scope>NUCLEOTIDE SEQUENCE [LARGE SCALE GENOMIC DNA]</scope>
    <source>
        <strain evidence="3">MGC-MH-2018</strain>
    </source>
</reference>
<dbReference type="SUPFAM" id="SSF51695">
    <property type="entry name" value="PLC-like phosphodiesterases"/>
    <property type="match status" value="1"/>
</dbReference>
<dbReference type="EMBL" id="JAFIQS010000001">
    <property type="protein sequence ID" value="KAG5174490.1"/>
    <property type="molecule type" value="Genomic_DNA"/>
</dbReference>
<organism evidence="3">
    <name type="scientific">Psilocybe cubensis</name>
    <name type="common">Psychedelic mushroom</name>
    <name type="synonym">Stropharia cubensis</name>
    <dbReference type="NCBI Taxonomy" id="181762"/>
    <lineage>
        <taxon>Eukaryota</taxon>
        <taxon>Fungi</taxon>
        <taxon>Dikarya</taxon>
        <taxon>Basidiomycota</taxon>
        <taxon>Agaricomycotina</taxon>
        <taxon>Agaricomycetes</taxon>
        <taxon>Agaricomycetidae</taxon>
        <taxon>Agaricales</taxon>
        <taxon>Agaricineae</taxon>
        <taxon>Strophariaceae</taxon>
        <taxon>Psilocybe</taxon>
    </lineage>
</organism>
<dbReference type="GO" id="GO:0006629">
    <property type="term" value="P:lipid metabolic process"/>
    <property type="evidence" value="ECO:0007669"/>
    <property type="project" value="InterPro"/>
</dbReference>
<dbReference type="PROSITE" id="PS51704">
    <property type="entry name" value="GP_PDE"/>
    <property type="match status" value="1"/>
</dbReference>
<feature type="signal peptide" evidence="1">
    <location>
        <begin position="1"/>
        <end position="21"/>
    </location>
</feature>
<name>A0A8H7Y619_PSICU</name>
<evidence type="ECO:0000259" key="2">
    <source>
        <dbReference type="PROSITE" id="PS51704"/>
    </source>
</evidence>
<dbReference type="PANTHER" id="PTHR46211:SF14">
    <property type="entry name" value="GLYCEROPHOSPHODIESTER PHOSPHODIESTERASE"/>
    <property type="match status" value="1"/>
</dbReference>
<dbReference type="Gene3D" id="3.20.20.190">
    <property type="entry name" value="Phosphatidylinositol (PI) phosphodiesterase"/>
    <property type="match status" value="1"/>
</dbReference>
<dbReference type="Pfam" id="PF03009">
    <property type="entry name" value="GDPD"/>
    <property type="match status" value="1"/>
</dbReference>
<dbReference type="InterPro" id="IPR017946">
    <property type="entry name" value="PLC-like_Pdiesterase_TIM-brl"/>
</dbReference>
<dbReference type="OrthoDB" id="1058301at2759"/>
<evidence type="ECO:0000256" key="1">
    <source>
        <dbReference type="SAM" id="SignalP"/>
    </source>
</evidence>
<evidence type="ECO:0000313" key="3">
    <source>
        <dbReference type="EMBL" id="KAG5174490.1"/>
    </source>
</evidence>
<sequence length="370" mass="40728">MRLAVVSESLYILAGLGLVVASPVDRRAPKGQYFDVQGHRGSRGEAVESTLPSFAWGLIDGVVTLELDNGITKDGAVIVWHDEVIEADKCNDTKPAFKNDPDFPYVGKHVANLTLAQIKTLDCGSKRLSSFPLQLTYPGTKISTLGELFKFAQCVDPERRIQWNIESKINPEQTNSTRGVDDFVKLQLAEFKKSSYKLSQITYQSFDWRTLMGMKALEPRVPTAALLDDTTLYGPNNTTSVWLGGLRLDDFKGKTTGEKIAYAAKSIKASIVSPGVYSSASSADPSEEGYIPFATKDMIDKAHELGMLVKPWTINRLNIAEQILDWGVDGIITDYPATVRRLAEQRGKPVAPAFSKKTVLGCLNKHLQKA</sequence>
<gene>
    <name evidence="3" type="ORF">JR316_001149</name>
</gene>
<comment type="caution">
    <text evidence="3">The sequence shown here is derived from an EMBL/GenBank/DDBJ whole genome shotgun (WGS) entry which is preliminary data.</text>
</comment>
<feature type="chain" id="PRO_5034169273" description="GP-PDE domain-containing protein" evidence="1">
    <location>
        <begin position="22"/>
        <end position="370"/>
    </location>
</feature>
<accession>A0A8H7Y619</accession>
<proteinExistence type="predicted"/>
<dbReference type="InterPro" id="IPR030395">
    <property type="entry name" value="GP_PDE_dom"/>
</dbReference>